<evidence type="ECO:0000313" key="4">
    <source>
        <dbReference type="EMBL" id="MEY2344624.1"/>
    </source>
</evidence>
<evidence type="ECO:0000256" key="1">
    <source>
        <dbReference type="ARBA" id="ARBA00006594"/>
    </source>
</evidence>
<keyword evidence="2" id="KW-0680">Restriction system</keyword>
<dbReference type="Gene3D" id="1.20.1260.30">
    <property type="match status" value="1"/>
</dbReference>
<dbReference type="SUPFAM" id="SSF53335">
    <property type="entry name" value="S-adenosyl-L-methionine-dependent methyltransferases"/>
    <property type="match status" value="1"/>
</dbReference>
<evidence type="ECO:0000259" key="3">
    <source>
        <dbReference type="Pfam" id="PF12161"/>
    </source>
</evidence>
<dbReference type="InterPro" id="IPR022749">
    <property type="entry name" value="D12N6_MeTrfase_N"/>
</dbReference>
<dbReference type="GO" id="GO:0009307">
    <property type="term" value="P:DNA restriction-modification system"/>
    <property type="evidence" value="ECO:0007669"/>
    <property type="project" value="UniProtKB-KW"/>
</dbReference>
<name>A0ABD5M164_PROMI</name>
<comment type="caution">
    <text evidence="4">The sequence shown here is derived from an EMBL/GenBank/DDBJ whole genome shotgun (WGS) entry which is preliminary data.</text>
</comment>
<reference evidence="4" key="1">
    <citation type="submission" date="2021-05" db="EMBL/GenBank/DDBJ databases">
        <title>First report of NDM-5 and VEB-6 producing Proteus mirabilis isolated from blood of a sepsis patient in Kolkata, India.</title>
        <authorList>
            <person name="Halder G."/>
            <person name="Chaudhuri B."/>
            <person name="Dutta S."/>
        </authorList>
    </citation>
    <scope>NUCLEOTIDE SEQUENCE [LARGE SCALE GENOMIC DNA]</scope>
    <source>
        <strain evidence="4">7049</strain>
    </source>
</reference>
<dbReference type="EMBL" id="JADQCH020000002">
    <property type="protein sequence ID" value="MEY2344624.1"/>
    <property type="molecule type" value="Genomic_DNA"/>
</dbReference>
<comment type="similarity">
    <text evidence="1">Belongs to the N(4)/N(6)-methyltransferase family.</text>
</comment>
<evidence type="ECO:0000256" key="2">
    <source>
        <dbReference type="ARBA" id="ARBA00022747"/>
    </source>
</evidence>
<dbReference type="Pfam" id="PF12161">
    <property type="entry name" value="HsdM_N"/>
    <property type="match status" value="1"/>
</dbReference>
<gene>
    <name evidence="4" type="ORF">I3679_013475</name>
</gene>
<accession>A0ABD5M164</accession>
<organism evidence="4">
    <name type="scientific">Proteus mirabilis</name>
    <dbReference type="NCBI Taxonomy" id="584"/>
    <lineage>
        <taxon>Bacteria</taxon>
        <taxon>Pseudomonadati</taxon>
        <taxon>Pseudomonadota</taxon>
        <taxon>Gammaproteobacteria</taxon>
        <taxon>Enterobacterales</taxon>
        <taxon>Morganellaceae</taxon>
        <taxon>Proteus</taxon>
    </lineage>
</organism>
<dbReference type="InterPro" id="IPR038333">
    <property type="entry name" value="T1MK-like_N_sf"/>
</dbReference>
<dbReference type="AlphaFoldDB" id="A0ABD5M164"/>
<feature type="domain" description="N6 adenine-specific DNA methyltransferase N-terminal" evidence="3">
    <location>
        <begin position="2"/>
        <end position="41"/>
    </location>
</feature>
<dbReference type="InterPro" id="IPR029063">
    <property type="entry name" value="SAM-dependent_MTases_sf"/>
</dbReference>
<proteinExistence type="inferred from homology"/>
<protein>
    <submittedName>
        <fullName evidence="4">Type I restriction-modification system subunit M N-terminal domain-containing protein</fullName>
    </submittedName>
</protein>
<sequence length="64" mass="7690">MAAKIWESANQMRSKIEANEYKDYILGFIFYKYLSEQLVQFVTKEGITQSYERSFYPLRYLVCS</sequence>